<feature type="region of interest" description="Disordered" evidence="1">
    <location>
        <begin position="294"/>
        <end position="326"/>
    </location>
</feature>
<protein>
    <submittedName>
        <fullName evidence="2">Uncharacterized protein</fullName>
    </submittedName>
</protein>
<feature type="compositionally biased region" description="Basic and acidic residues" evidence="1">
    <location>
        <begin position="338"/>
        <end position="350"/>
    </location>
</feature>
<accession>A0AA38PQM2</accession>
<dbReference type="EMBL" id="MU802247">
    <property type="protein sequence ID" value="KAJ3979937.1"/>
    <property type="molecule type" value="Genomic_DNA"/>
</dbReference>
<evidence type="ECO:0000256" key="1">
    <source>
        <dbReference type="SAM" id="MobiDB-lite"/>
    </source>
</evidence>
<proteinExistence type="predicted"/>
<sequence>MKADAMFEVAWKSGDRTWLPFEKLQNLEALSEYFEALGISDVSDLSQMDNGEIPIEGIDTFAGSIEYIENINWDVESSINVNVLLVADMSDTDSIRPEVPSSNPSRPGSKQATTFNIQTFPNVNVDWPARKFFIRDGDTNVEYIASVNELIKLVHTSGAIARKWSMPEGVPSKYMGIIGALWAHLPPNSNAYFSYKDEDDNVLRSKTLVRYEHIFKPDQIEQLLGEGAITDDLIADMTTTFPKPTSTKKEQGGAELDGVGGMMRMYSNTRVGQTAFIHGLVIATDKAQFHMAKQQAGKEERARKRAAKAKPYERRTGGKEIDETSTTISLRNKMDMWAVRDKSSQGRGNDDDNLGEGSNNMQI</sequence>
<reference evidence="2" key="1">
    <citation type="submission" date="2022-08" db="EMBL/GenBank/DDBJ databases">
        <authorList>
            <consortium name="DOE Joint Genome Institute"/>
            <person name="Min B."/>
            <person name="Riley R."/>
            <person name="Sierra-Patev S."/>
            <person name="Naranjo-Ortiz M."/>
            <person name="Looney B."/>
            <person name="Konkel Z."/>
            <person name="Slot J.C."/>
            <person name="Sakamoto Y."/>
            <person name="Steenwyk J.L."/>
            <person name="Rokas A."/>
            <person name="Carro J."/>
            <person name="Camarero S."/>
            <person name="Ferreira P."/>
            <person name="Molpeceres G."/>
            <person name="Ruiz-Duenas F.J."/>
            <person name="Serrano A."/>
            <person name="Henrissat B."/>
            <person name="Drula E."/>
            <person name="Hughes K.W."/>
            <person name="Mata J.L."/>
            <person name="Ishikawa N.K."/>
            <person name="Vargas-Isla R."/>
            <person name="Ushijima S."/>
            <person name="Smith C.A."/>
            <person name="Ahrendt S."/>
            <person name="Andreopoulos W."/>
            <person name="He G."/>
            <person name="Labutti K."/>
            <person name="Lipzen A."/>
            <person name="Ng V."/>
            <person name="Sandor L."/>
            <person name="Barry K."/>
            <person name="Martinez A.T."/>
            <person name="Xiao Y."/>
            <person name="Gibbons J.G."/>
            <person name="Terashima K."/>
            <person name="Hibbett D.S."/>
            <person name="Grigoriev I.V."/>
        </authorList>
    </citation>
    <scope>NUCLEOTIDE SEQUENCE</scope>
    <source>
        <strain evidence="2">TFB7829</strain>
    </source>
</reference>
<feature type="region of interest" description="Disordered" evidence="1">
    <location>
        <begin position="338"/>
        <end position="363"/>
    </location>
</feature>
<gene>
    <name evidence="2" type="ORF">F5890DRAFT_1544288</name>
</gene>
<evidence type="ECO:0000313" key="3">
    <source>
        <dbReference type="Proteomes" id="UP001163850"/>
    </source>
</evidence>
<dbReference type="Proteomes" id="UP001163850">
    <property type="component" value="Unassembled WGS sequence"/>
</dbReference>
<dbReference type="AlphaFoldDB" id="A0AA38PQM2"/>
<comment type="caution">
    <text evidence="2">The sequence shown here is derived from an EMBL/GenBank/DDBJ whole genome shotgun (WGS) entry which is preliminary data.</text>
</comment>
<feature type="compositionally biased region" description="Basic and acidic residues" evidence="1">
    <location>
        <begin position="310"/>
        <end position="322"/>
    </location>
</feature>
<organism evidence="2 3">
    <name type="scientific">Lentinula detonsa</name>
    <dbReference type="NCBI Taxonomy" id="2804962"/>
    <lineage>
        <taxon>Eukaryota</taxon>
        <taxon>Fungi</taxon>
        <taxon>Dikarya</taxon>
        <taxon>Basidiomycota</taxon>
        <taxon>Agaricomycotina</taxon>
        <taxon>Agaricomycetes</taxon>
        <taxon>Agaricomycetidae</taxon>
        <taxon>Agaricales</taxon>
        <taxon>Marasmiineae</taxon>
        <taxon>Omphalotaceae</taxon>
        <taxon>Lentinula</taxon>
    </lineage>
</organism>
<evidence type="ECO:0000313" key="2">
    <source>
        <dbReference type="EMBL" id="KAJ3979937.1"/>
    </source>
</evidence>
<name>A0AA38PQM2_9AGAR</name>